<keyword evidence="2 9" id="KW-0808">Transferase</keyword>
<dbReference type="GO" id="GO:0000049">
    <property type="term" value="F:tRNA binding"/>
    <property type="evidence" value="ECO:0007669"/>
    <property type="project" value="UniProtKB-KW"/>
</dbReference>
<feature type="site" description="Interaction with tRNA" evidence="9">
    <location>
        <position position="125"/>
    </location>
</feature>
<feature type="region of interest" description="Interaction with target base in tRNA" evidence="9">
    <location>
        <begin position="95"/>
        <end position="97"/>
    </location>
</feature>
<evidence type="ECO:0000313" key="12">
    <source>
        <dbReference type="EMBL" id="MUU78362.1"/>
    </source>
</evidence>
<dbReference type="NCBIfam" id="NF001138">
    <property type="entry name" value="PRK00143.1"/>
    <property type="match status" value="1"/>
</dbReference>
<dbReference type="FunFam" id="3.40.50.620:FF:000115">
    <property type="entry name" value="tRNA-specific 2-thiouridylase MnmA"/>
    <property type="match status" value="1"/>
</dbReference>
<evidence type="ECO:0000256" key="8">
    <source>
        <dbReference type="ARBA" id="ARBA00051542"/>
    </source>
</evidence>
<dbReference type="InterPro" id="IPR023382">
    <property type="entry name" value="MnmA-like_central_sf"/>
</dbReference>
<keyword evidence="7" id="KW-1015">Disulfide bond</keyword>
<dbReference type="GO" id="GO:0005737">
    <property type="term" value="C:cytoplasm"/>
    <property type="evidence" value="ECO:0007669"/>
    <property type="project" value="UniProtKB-SubCell"/>
</dbReference>
<evidence type="ECO:0000256" key="5">
    <source>
        <dbReference type="ARBA" id="ARBA00022840"/>
    </source>
</evidence>
<dbReference type="Pfam" id="PF03054">
    <property type="entry name" value="tRNA_Me_trans"/>
    <property type="match status" value="1"/>
</dbReference>
<dbReference type="GO" id="GO:0005524">
    <property type="term" value="F:ATP binding"/>
    <property type="evidence" value="ECO:0007669"/>
    <property type="project" value="UniProtKB-KW"/>
</dbReference>
<dbReference type="EC" id="2.8.1.13" evidence="9"/>
<comment type="caution">
    <text evidence="12">The sequence shown here is derived from an EMBL/GenBank/DDBJ whole genome shotgun (WGS) entry which is preliminary data.</text>
</comment>
<evidence type="ECO:0000256" key="7">
    <source>
        <dbReference type="ARBA" id="ARBA00023157"/>
    </source>
</evidence>
<feature type="site" description="Interaction with tRNA" evidence="9">
    <location>
        <position position="378"/>
    </location>
</feature>
<feature type="active site" description="Cysteine persulfide intermediate" evidence="9">
    <location>
        <position position="200"/>
    </location>
</feature>
<keyword evidence="9" id="KW-0963">Cytoplasm</keyword>
<evidence type="ECO:0000256" key="2">
    <source>
        <dbReference type="ARBA" id="ARBA00022679"/>
    </source>
</evidence>
<keyword evidence="5 9" id="KW-0067">ATP-binding</keyword>
<evidence type="ECO:0000256" key="4">
    <source>
        <dbReference type="ARBA" id="ARBA00022741"/>
    </source>
</evidence>
<keyword evidence="13" id="KW-1185">Reference proteome</keyword>
<dbReference type="NCBIfam" id="TIGR00420">
    <property type="entry name" value="trmU"/>
    <property type="match status" value="1"/>
</dbReference>
<dbReference type="InterPro" id="IPR046884">
    <property type="entry name" value="MnmA-like_central"/>
</dbReference>
<comment type="caution">
    <text evidence="9">Lacks conserved residue(s) required for the propagation of feature annotation.</text>
</comment>
<gene>
    <name evidence="9 12" type="primary">mnmA</name>
    <name evidence="12" type="ORF">GN138_07895</name>
</gene>
<dbReference type="InterPro" id="IPR014729">
    <property type="entry name" value="Rossmann-like_a/b/a_fold"/>
</dbReference>
<comment type="function">
    <text evidence="9">Catalyzes the 2-thiolation of uridine at the wobble position (U34) of tRNA, leading to the formation of s(2)U34.</text>
</comment>
<reference evidence="12 13" key="1">
    <citation type="submission" date="2019-12" db="EMBL/GenBank/DDBJ databases">
        <authorList>
            <person name="Li J."/>
        </authorList>
    </citation>
    <scope>NUCLEOTIDE SEQUENCE [LARGE SCALE GENOMIC DNA]</scope>
    <source>
        <strain evidence="12 13">HL2-2</strain>
    </source>
</reference>
<feature type="domain" description="tRNA-specific 2-thiouridylase MnmA-like C-terminal" evidence="10">
    <location>
        <begin position="322"/>
        <end position="394"/>
    </location>
</feature>
<keyword evidence="1 9" id="KW-0820">tRNA-binding</keyword>
<accession>A0A6L6UBP1</accession>
<dbReference type="Gene3D" id="2.40.30.10">
    <property type="entry name" value="Translation factors"/>
    <property type="match status" value="1"/>
</dbReference>
<keyword evidence="3 9" id="KW-0819">tRNA processing</keyword>
<feature type="binding site" evidence="9">
    <location>
        <begin position="7"/>
        <end position="14"/>
    </location>
    <ligand>
        <name>ATP</name>
        <dbReference type="ChEBI" id="CHEBI:30616"/>
    </ligand>
</feature>
<comment type="subcellular location">
    <subcellularLocation>
        <location evidence="9">Cytoplasm</location>
    </subcellularLocation>
</comment>
<feature type="region of interest" description="Interaction with tRNA" evidence="9">
    <location>
        <begin position="346"/>
        <end position="347"/>
    </location>
</feature>
<dbReference type="Pfam" id="PF20258">
    <property type="entry name" value="tRNA_Me_trans_C"/>
    <property type="match status" value="1"/>
</dbReference>
<protein>
    <recommendedName>
        <fullName evidence="9">tRNA-specific 2-thiouridylase MnmA</fullName>
        <ecNumber evidence="9">2.8.1.13</ecNumber>
    </recommendedName>
</protein>
<evidence type="ECO:0000256" key="3">
    <source>
        <dbReference type="ARBA" id="ARBA00022694"/>
    </source>
</evidence>
<dbReference type="Gene3D" id="2.30.30.280">
    <property type="entry name" value="Adenine nucleotide alpha hydrolases-like domains"/>
    <property type="match status" value="1"/>
</dbReference>
<comment type="similarity">
    <text evidence="9">Belongs to the MnmA/TRMU family.</text>
</comment>
<feature type="binding site" evidence="9">
    <location>
        <position position="124"/>
    </location>
    <ligand>
        <name>ATP</name>
        <dbReference type="ChEBI" id="CHEBI:30616"/>
    </ligand>
</feature>
<proteinExistence type="inferred from homology"/>
<sequence length="395" mass="44590">MKRVIVGLSGGVDSSVAAYLLKEQGYEVIGLFMKNWHDDSVTISDECPWLEDSNDAMLVADKLGIPFQTVDLSEQYKERIVDYMFNEYEKGRTPNPDVLCNREIKFDVFMDIALELGADYVATGHYCRKATIEKDGKQIHQLLAGADNNKDQSYFLCQLSQQQLAKALFPIGELQKPEVREIAKAQDLITAEKKDSQGLCFIGKVRLPEFLQQQLKPKEGNIVEVDSNFKIYNQVIPTFNSKEAELEFLSKKPNYNVTDGKVVGKHQGAHYFTKGQRKGLGVGGTVEPLFVIDTDVNENVIYTGQGKQHPGLYRNVLFVSNEELHWVREDLAINEGDTLDVMARIRYRQNLEKATLHKVASGLYVEFENKQSAITEGQFVAWYVEDELLGSGVIS</sequence>
<dbReference type="GO" id="GO:0103016">
    <property type="term" value="F:tRNA-uridine 2-sulfurtransferase activity"/>
    <property type="evidence" value="ECO:0007669"/>
    <property type="project" value="UniProtKB-EC"/>
</dbReference>
<dbReference type="Gene3D" id="3.40.50.620">
    <property type="entry name" value="HUPs"/>
    <property type="match status" value="1"/>
</dbReference>
<evidence type="ECO:0000259" key="10">
    <source>
        <dbReference type="Pfam" id="PF20258"/>
    </source>
</evidence>
<evidence type="ECO:0000256" key="9">
    <source>
        <dbReference type="HAMAP-Rule" id="MF_00144"/>
    </source>
</evidence>
<dbReference type="RefSeq" id="WP_157363248.1">
    <property type="nucleotide sequence ID" value="NZ_WOWS01000002.1"/>
</dbReference>
<dbReference type="InterPro" id="IPR046885">
    <property type="entry name" value="MnmA-like_C"/>
</dbReference>
<feature type="domain" description="tRNA-specific 2-thiouridylase MnmA-like central" evidence="11">
    <location>
        <begin position="256"/>
        <end position="304"/>
    </location>
</feature>
<dbReference type="AlphaFoldDB" id="A0A6L6UBP1"/>
<keyword evidence="6 9" id="KW-0694">RNA-binding</keyword>
<dbReference type="SUPFAM" id="SSF52402">
    <property type="entry name" value="Adenine nucleotide alpha hydrolases-like"/>
    <property type="match status" value="1"/>
</dbReference>
<evidence type="ECO:0000256" key="1">
    <source>
        <dbReference type="ARBA" id="ARBA00022555"/>
    </source>
</evidence>
<evidence type="ECO:0000259" key="11">
    <source>
        <dbReference type="Pfam" id="PF20259"/>
    </source>
</evidence>
<organism evidence="12 13">
    <name type="scientific">Winogradskyella endarachnes</name>
    <dbReference type="NCBI Taxonomy" id="2681965"/>
    <lineage>
        <taxon>Bacteria</taxon>
        <taxon>Pseudomonadati</taxon>
        <taxon>Bacteroidota</taxon>
        <taxon>Flavobacteriia</taxon>
        <taxon>Flavobacteriales</taxon>
        <taxon>Flavobacteriaceae</taxon>
        <taxon>Winogradskyella</taxon>
    </lineage>
</organism>
<evidence type="ECO:0000256" key="6">
    <source>
        <dbReference type="ARBA" id="ARBA00022884"/>
    </source>
</evidence>
<feature type="binding site" evidence="9">
    <location>
        <position position="33"/>
    </location>
    <ligand>
        <name>ATP</name>
        <dbReference type="ChEBI" id="CHEBI:30616"/>
    </ligand>
</feature>
<dbReference type="PANTHER" id="PTHR11933:SF5">
    <property type="entry name" value="MITOCHONDRIAL TRNA-SPECIFIC 2-THIOURIDYLASE 1"/>
    <property type="match status" value="1"/>
</dbReference>
<keyword evidence="4 9" id="KW-0547">Nucleotide-binding</keyword>
<dbReference type="GO" id="GO:0002143">
    <property type="term" value="P:tRNA wobble position uridine thiolation"/>
    <property type="evidence" value="ECO:0007669"/>
    <property type="project" value="TreeGrafter"/>
</dbReference>
<feature type="region of interest" description="Interaction with tRNA" evidence="9">
    <location>
        <begin position="150"/>
        <end position="152"/>
    </location>
</feature>
<dbReference type="PANTHER" id="PTHR11933">
    <property type="entry name" value="TRNA 5-METHYLAMINOMETHYL-2-THIOURIDYLATE -METHYLTRANSFERASE"/>
    <property type="match status" value="1"/>
</dbReference>
<name>A0A6L6UBP1_9FLAO</name>
<dbReference type="HAMAP" id="MF_00144">
    <property type="entry name" value="tRNA_thiouridyl_MnmA"/>
    <property type="match status" value="1"/>
</dbReference>
<comment type="catalytic activity">
    <reaction evidence="8 9">
        <text>S-sulfanyl-L-cysteinyl-[protein] + uridine(34) in tRNA + AH2 + ATP = 2-thiouridine(34) in tRNA + L-cysteinyl-[protein] + A + AMP + diphosphate + H(+)</text>
        <dbReference type="Rhea" id="RHEA:47032"/>
        <dbReference type="Rhea" id="RHEA-COMP:10131"/>
        <dbReference type="Rhea" id="RHEA-COMP:11726"/>
        <dbReference type="Rhea" id="RHEA-COMP:11727"/>
        <dbReference type="Rhea" id="RHEA-COMP:11728"/>
        <dbReference type="ChEBI" id="CHEBI:13193"/>
        <dbReference type="ChEBI" id="CHEBI:15378"/>
        <dbReference type="ChEBI" id="CHEBI:17499"/>
        <dbReference type="ChEBI" id="CHEBI:29950"/>
        <dbReference type="ChEBI" id="CHEBI:30616"/>
        <dbReference type="ChEBI" id="CHEBI:33019"/>
        <dbReference type="ChEBI" id="CHEBI:61963"/>
        <dbReference type="ChEBI" id="CHEBI:65315"/>
        <dbReference type="ChEBI" id="CHEBI:87170"/>
        <dbReference type="ChEBI" id="CHEBI:456215"/>
        <dbReference type="EC" id="2.8.1.13"/>
    </reaction>
</comment>
<feature type="active site" description="Nucleophile" evidence="9">
    <location>
        <position position="100"/>
    </location>
</feature>
<dbReference type="Proteomes" id="UP000478208">
    <property type="component" value="Unassembled WGS sequence"/>
</dbReference>
<dbReference type="CDD" id="cd01998">
    <property type="entry name" value="MnmA_TRMU-like"/>
    <property type="match status" value="1"/>
</dbReference>
<evidence type="ECO:0000313" key="13">
    <source>
        <dbReference type="Proteomes" id="UP000478208"/>
    </source>
</evidence>
<dbReference type="EMBL" id="WOWS01000002">
    <property type="protein sequence ID" value="MUU78362.1"/>
    <property type="molecule type" value="Genomic_DNA"/>
</dbReference>
<dbReference type="Pfam" id="PF20259">
    <property type="entry name" value="tRNA_Me_trans_M"/>
    <property type="match status" value="1"/>
</dbReference>
<dbReference type="InterPro" id="IPR004506">
    <property type="entry name" value="MnmA-like"/>
</dbReference>